<dbReference type="OrthoDB" id="7426601at2"/>
<dbReference type="GO" id="GO:0005886">
    <property type="term" value="C:plasma membrane"/>
    <property type="evidence" value="ECO:0007669"/>
    <property type="project" value="UniProtKB-SubCell"/>
</dbReference>
<dbReference type="EMBL" id="QJJM01000007">
    <property type="protein sequence ID" value="PXW75052.1"/>
    <property type="molecule type" value="Genomic_DNA"/>
</dbReference>
<protein>
    <submittedName>
        <fullName evidence="9">Rod shape-determining protein MreD</fullName>
    </submittedName>
</protein>
<feature type="transmembrane region" description="Helical" evidence="8">
    <location>
        <begin position="142"/>
        <end position="162"/>
    </location>
</feature>
<comment type="similarity">
    <text evidence="2">Belongs to the MreD family.</text>
</comment>
<evidence type="ECO:0000256" key="2">
    <source>
        <dbReference type="ARBA" id="ARBA00007776"/>
    </source>
</evidence>
<feature type="transmembrane region" description="Helical" evidence="8">
    <location>
        <begin position="112"/>
        <end position="130"/>
    </location>
</feature>
<evidence type="ECO:0000256" key="4">
    <source>
        <dbReference type="ARBA" id="ARBA00022692"/>
    </source>
</evidence>
<sequence length="171" mass="19209">MNAPYRARLNREPSAFRKAAVPIGSVLIGSMTPLLPIVASAPVLPPFGLIVLICWQLLRPGIWPVWAGVPFGMFDDILSGQPVGSAVLLWSIILIALDLIEQRYIWRNYWQDWFIAAIALIFALTGGLAINNFLASDTRFSVLYPQMILAIFLYPLVLRLVARLDHIRLKR</sequence>
<keyword evidence="5" id="KW-0133">Cell shape</keyword>
<keyword evidence="3" id="KW-1003">Cell membrane</keyword>
<reference evidence="9 10" key="1">
    <citation type="submission" date="2018-05" db="EMBL/GenBank/DDBJ databases">
        <title>Genomic Encyclopedia of Type Strains, Phase IV (KMG-IV): sequencing the most valuable type-strain genomes for metagenomic binning, comparative biology and taxonomic classification.</title>
        <authorList>
            <person name="Goeker M."/>
        </authorList>
    </citation>
    <scope>NUCLEOTIDE SEQUENCE [LARGE SCALE GENOMIC DNA]</scope>
    <source>
        <strain evidence="9 10">DSM 3183</strain>
    </source>
</reference>
<evidence type="ECO:0000313" key="9">
    <source>
        <dbReference type="EMBL" id="PXW75052.1"/>
    </source>
</evidence>
<dbReference type="Proteomes" id="UP000248014">
    <property type="component" value="Unassembled WGS sequence"/>
</dbReference>
<evidence type="ECO:0000256" key="1">
    <source>
        <dbReference type="ARBA" id="ARBA00004651"/>
    </source>
</evidence>
<dbReference type="AlphaFoldDB" id="A0A2V3UZZ1"/>
<comment type="caution">
    <text evidence="9">The sequence shown here is derived from an EMBL/GenBank/DDBJ whole genome shotgun (WGS) entry which is preliminary data.</text>
</comment>
<dbReference type="Pfam" id="PF04093">
    <property type="entry name" value="MreD"/>
    <property type="match status" value="1"/>
</dbReference>
<dbReference type="NCBIfam" id="TIGR03426">
    <property type="entry name" value="shape_MreD"/>
    <property type="match status" value="1"/>
</dbReference>
<proteinExistence type="inferred from homology"/>
<dbReference type="RefSeq" id="WP_110298812.1">
    <property type="nucleotide sequence ID" value="NZ_QJJM01000007.1"/>
</dbReference>
<keyword evidence="4 8" id="KW-0812">Transmembrane</keyword>
<dbReference type="GO" id="GO:0008360">
    <property type="term" value="P:regulation of cell shape"/>
    <property type="evidence" value="ECO:0007669"/>
    <property type="project" value="UniProtKB-KW"/>
</dbReference>
<keyword evidence="10" id="KW-1185">Reference proteome</keyword>
<organism evidence="9 10">
    <name type="scientific">Blastomonas natatoria</name>
    <dbReference type="NCBI Taxonomy" id="34015"/>
    <lineage>
        <taxon>Bacteria</taxon>
        <taxon>Pseudomonadati</taxon>
        <taxon>Pseudomonadota</taxon>
        <taxon>Alphaproteobacteria</taxon>
        <taxon>Sphingomonadales</taxon>
        <taxon>Sphingomonadaceae</taxon>
        <taxon>Blastomonas</taxon>
    </lineage>
</organism>
<name>A0A2V3UZZ1_9SPHN</name>
<evidence type="ECO:0000256" key="8">
    <source>
        <dbReference type="SAM" id="Phobius"/>
    </source>
</evidence>
<gene>
    <name evidence="9" type="ORF">C7451_10720</name>
</gene>
<evidence type="ECO:0000256" key="7">
    <source>
        <dbReference type="ARBA" id="ARBA00023136"/>
    </source>
</evidence>
<evidence type="ECO:0000256" key="5">
    <source>
        <dbReference type="ARBA" id="ARBA00022960"/>
    </source>
</evidence>
<evidence type="ECO:0000256" key="3">
    <source>
        <dbReference type="ARBA" id="ARBA00022475"/>
    </source>
</evidence>
<keyword evidence="6 8" id="KW-1133">Transmembrane helix</keyword>
<evidence type="ECO:0000313" key="10">
    <source>
        <dbReference type="Proteomes" id="UP000248014"/>
    </source>
</evidence>
<keyword evidence="7 8" id="KW-0472">Membrane</keyword>
<accession>A0A2V3UZZ1</accession>
<comment type="subcellular location">
    <subcellularLocation>
        <location evidence="1">Cell membrane</location>
        <topology evidence="1">Multi-pass membrane protein</topology>
    </subcellularLocation>
</comment>
<evidence type="ECO:0000256" key="6">
    <source>
        <dbReference type="ARBA" id="ARBA00022989"/>
    </source>
</evidence>
<dbReference type="InterPro" id="IPR007227">
    <property type="entry name" value="Cell_shape_determining_MreD"/>
</dbReference>
<feature type="transmembrane region" description="Helical" evidence="8">
    <location>
        <begin position="78"/>
        <end position="100"/>
    </location>
</feature>